<protein>
    <submittedName>
        <fullName evidence="1">Rho gtpase activating protein at 15b isoform c</fullName>
    </submittedName>
</protein>
<accession>A0ACB9TWM1</accession>
<proteinExistence type="predicted"/>
<comment type="caution">
    <text evidence="1">The sequence shown here is derived from an EMBL/GenBank/DDBJ whole genome shotgun (WGS) entry which is preliminary data.</text>
</comment>
<name>A0ACB9TWM1_HOLOL</name>
<dbReference type="Proteomes" id="UP001056778">
    <property type="component" value="Chromosome 1"/>
</dbReference>
<sequence length="297" mass="34879">MYERHLLQVVYFQNEPFNHRDHVLVADLINLYTEVFPENPKEMEQEKMMLQVLKKYSNQPHGNLNNVKVSGEFRVWIYLHNKKGETYNIAIGPQKTAYEICCELASKINLPVHELILEELVLNENLIRPIHYTEKVLDIVLKWGYWDDADRKDNCLILSPLEKYNIYMSDATRPIEGELRFADCKSRNFRAFMFAVSHGNLSCYKDKMCKQLFTSWKIEDIVWYLGNESKRSPPSKHTITFISKDAKTIRSKSSPWFGNVLAFSDEAFKALWIGIMWKTAHPRDFLPPAQHINIMNT</sequence>
<organism evidence="1 2">
    <name type="scientific">Holotrichia oblita</name>
    <name type="common">Chafer beetle</name>
    <dbReference type="NCBI Taxonomy" id="644536"/>
    <lineage>
        <taxon>Eukaryota</taxon>
        <taxon>Metazoa</taxon>
        <taxon>Ecdysozoa</taxon>
        <taxon>Arthropoda</taxon>
        <taxon>Hexapoda</taxon>
        <taxon>Insecta</taxon>
        <taxon>Pterygota</taxon>
        <taxon>Neoptera</taxon>
        <taxon>Endopterygota</taxon>
        <taxon>Coleoptera</taxon>
        <taxon>Polyphaga</taxon>
        <taxon>Scarabaeiformia</taxon>
        <taxon>Scarabaeidae</taxon>
        <taxon>Melolonthinae</taxon>
        <taxon>Holotrichia</taxon>
    </lineage>
</organism>
<reference evidence="1" key="1">
    <citation type="submission" date="2022-04" db="EMBL/GenBank/DDBJ databases">
        <title>Chromosome-scale genome assembly of Holotrichia oblita Faldermann.</title>
        <authorList>
            <person name="Rongchong L."/>
        </authorList>
    </citation>
    <scope>NUCLEOTIDE SEQUENCE</scope>
    <source>
        <strain evidence="1">81SQS9</strain>
    </source>
</reference>
<gene>
    <name evidence="1" type="ORF">MML48_1g02288</name>
</gene>
<evidence type="ECO:0000313" key="1">
    <source>
        <dbReference type="EMBL" id="KAI4471292.1"/>
    </source>
</evidence>
<keyword evidence="2" id="KW-1185">Reference proteome</keyword>
<dbReference type="EMBL" id="CM043015">
    <property type="protein sequence ID" value="KAI4471292.1"/>
    <property type="molecule type" value="Genomic_DNA"/>
</dbReference>
<evidence type="ECO:0000313" key="2">
    <source>
        <dbReference type="Proteomes" id="UP001056778"/>
    </source>
</evidence>